<evidence type="ECO:0000313" key="1">
    <source>
        <dbReference type="EMBL" id="JAE27640.1"/>
    </source>
</evidence>
<reference evidence="1" key="2">
    <citation type="journal article" date="2015" name="Data Brief">
        <title>Shoot transcriptome of the giant reed, Arundo donax.</title>
        <authorList>
            <person name="Barrero R.A."/>
            <person name="Guerrero F.D."/>
            <person name="Moolhuijzen P."/>
            <person name="Goolsby J.A."/>
            <person name="Tidwell J."/>
            <person name="Bellgard S.E."/>
            <person name="Bellgard M.I."/>
        </authorList>
    </citation>
    <scope>NUCLEOTIDE SEQUENCE</scope>
    <source>
        <tissue evidence="1">Shoot tissue taken approximately 20 cm above the soil surface</tissue>
    </source>
</reference>
<proteinExistence type="predicted"/>
<protein>
    <submittedName>
        <fullName evidence="1">Uncharacterized protein</fullName>
    </submittedName>
</protein>
<sequence length="45" mass="5350">MQHIIPQVLYLLSDSPLDILLHLLVYSPQLCRILWLRTYMLCLLP</sequence>
<dbReference type="EMBL" id="GBRH01170256">
    <property type="protein sequence ID" value="JAE27640.1"/>
    <property type="molecule type" value="Transcribed_RNA"/>
</dbReference>
<organism evidence="1">
    <name type="scientific">Arundo donax</name>
    <name type="common">Giant reed</name>
    <name type="synonym">Donax arundinaceus</name>
    <dbReference type="NCBI Taxonomy" id="35708"/>
    <lineage>
        <taxon>Eukaryota</taxon>
        <taxon>Viridiplantae</taxon>
        <taxon>Streptophyta</taxon>
        <taxon>Embryophyta</taxon>
        <taxon>Tracheophyta</taxon>
        <taxon>Spermatophyta</taxon>
        <taxon>Magnoliopsida</taxon>
        <taxon>Liliopsida</taxon>
        <taxon>Poales</taxon>
        <taxon>Poaceae</taxon>
        <taxon>PACMAD clade</taxon>
        <taxon>Arundinoideae</taxon>
        <taxon>Arundineae</taxon>
        <taxon>Arundo</taxon>
    </lineage>
</organism>
<name>A0A0A9GR88_ARUDO</name>
<accession>A0A0A9GR88</accession>
<reference evidence="1" key="1">
    <citation type="submission" date="2014-09" db="EMBL/GenBank/DDBJ databases">
        <authorList>
            <person name="Magalhaes I.L.F."/>
            <person name="Oliveira U."/>
            <person name="Santos F.R."/>
            <person name="Vidigal T.H.D.A."/>
            <person name="Brescovit A.D."/>
            <person name="Santos A.J."/>
        </authorList>
    </citation>
    <scope>NUCLEOTIDE SEQUENCE</scope>
    <source>
        <tissue evidence="1">Shoot tissue taken approximately 20 cm above the soil surface</tissue>
    </source>
</reference>
<dbReference type="AlphaFoldDB" id="A0A0A9GR88"/>